<comment type="catalytic activity">
    <reaction evidence="1">
        <text>S-ubiquitinyl-[E2 ubiquitin-conjugating enzyme]-L-cysteine + [acceptor protein]-L-lysine = [E2 ubiquitin-conjugating enzyme]-L-cysteine + N(6)-ubiquitinyl-[acceptor protein]-L-lysine.</text>
        <dbReference type="EC" id="2.3.2.27"/>
    </reaction>
</comment>
<evidence type="ECO:0000313" key="38">
    <source>
        <dbReference type="Proteomes" id="UP000631391"/>
    </source>
</evidence>
<evidence type="ECO:0000256" key="20">
    <source>
        <dbReference type="ARBA" id="ARBA00022990"/>
    </source>
</evidence>
<dbReference type="Pfam" id="PF00533">
    <property type="entry name" value="BRCT"/>
    <property type="match status" value="2"/>
</dbReference>
<evidence type="ECO:0000256" key="34">
    <source>
        <dbReference type="SAM" id="MobiDB-lite"/>
    </source>
</evidence>
<feature type="compositionally biased region" description="Basic and acidic residues" evidence="34">
    <location>
        <begin position="438"/>
        <end position="451"/>
    </location>
</feature>
<keyword evidence="14" id="KW-0227">DNA damage</keyword>
<dbReference type="Gene3D" id="3.40.50.10190">
    <property type="entry name" value="BRCT domain"/>
    <property type="match status" value="2"/>
</dbReference>
<dbReference type="GO" id="GO:0070013">
    <property type="term" value="C:intracellular organelle lumen"/>
    <property type="evidence" value="ECO:0007669"/>
    <property type="project" value="UniProtKB-ARBA"/>
</dbReference>
<dbReference type="InterPro" id="IPR031099">
    <property type="entry name" value="BRCA1-associated"/>
</dbReference>
<evidence type="ECO:0000256" key="15">
    <source>
        <dbReference type="ARBA" id="ARBA00022771"/>
    </source>
</evidence>
<evidence type="ECO:0000256" key="31">
    <source>
        <dbReference type="ARBA" id="ARBA00031556"/>
    </source>
</evidence>
<evidence type="ECO:0000256" key="24">
    <source>
        <dbReference type="ARBA" id="ARBA00023159"/>
    </source>
</evidence>
<evidence type="ECO:0000256" key="3">
    <source>
        <dbReference type="ARBA" id="ARBA00004286"/>
    </source>
</evidence>
<dbReference type="InterPro" id="IPR025994">
    <property type="entry name" value="BRCA1_serine_dom"/>
</dbReference>
<dbReference type="GO" id="GO:0061630">
    <property type="term" value="F:ubiquitin protein ligase activity"/>
    <property type="evidence" value="ECO:0007669"/>
    <property type="project" value="UniProtKB-EC"/>
</dbReference>
<name>A0A851BV72_PICGY</name>
<feature type="compositionally biased region" description="Low complexity" evidence="34">
    <location>
        <begin position="415"/>
        <end position="428"/>
    </location>
</feature>
<evidence type="ECO:0000256" key="7">
    <source>
        <dbReference type="ARBA" id="ARBA00022490"/>
    </source>
</evidence>
<keyword evidence="20" id="KW-0007">Acetylation</keyword>
<dbReference type="Pfam" id="PF00097">
    <property type="entry name" value="zf-C3HC4"/>
    <property type="match status" value="1"/>
</dbReference>
<keyword evidence="24" id="KW-0010">Activator</keyword>
<keyword evidence="15 32" id="KW-0863">Zinc-finger</keyword>
<evidence type="ECO:0000256" key="11">
    <source>
        <dbReference type="ARBA" id="ARBA00022679"/>
    </source>
</evidence>
<evidence type="ECO:0000256" key="1">
    <source>
        <dbReference type="ARBA" id="ARBA00000900"/>
    </source>
</evidence>
<evidence type="ECO:0000256" key="22">
    <source>
        <dbReference type="ARBA" id="ARBA00023098"/>
    </source>
</evidence>
<dbReference type="FunFam" id="3.40.50.10190:FF:000006">
    <property type="entry name" value="Breast cancer type 1 susceptibility protein homolog"/>
    <property type="match status" value="1"/>
</dbReference>
<feature type="region of interest" description="Disordered" evidence="34">
    <location>
        <begin position="572"/>
        <end position="630"/>
    </location>
</feature>
<evidence type="ECO:0000256" key="6">
    <source>
        <dbReference type="ARBA" id="ARBA00022454"/>
    </source>
</evidence>
<reference evidence="37" key="1">
    <citation type="submission" date="2019-10" db="EMBL/GenBank/DDBJ databases">
        <title>Bird 10,000 Genomes (B10K) Project - Family phase.</title>
        <authorList>
            <person name="Zhang G."/>
        </authorList>
    </citation>
    <scope>NUCLEOTIDE SEQUENCE</scope>
    <source>
        <strain evidence="37">B10K-DU-012-30</strain>
        <tissue evidence="37">Muscle</tissue>
    </source>
</reference>
<evidence type="ECO:0000256" key="29">
    <source>
        <dbReference type="ARBA" id="ARBA00023242"/>
    </source>
</evidence>
<feature type="region of interest" description="Disordered" evidence="34">
    <location>
        <begin position="1420"/>
        <end position="1478"/>
    </location>
</feature>
<dbReference type="SUPFAM" id="SSF57850">
    <property type="entry name" value="RING/U-box"/>
    <property type="match status" value="1"/>
</dbReference>
<dbReference type="EC" id="2.3.2.27" evidence="5"/>
<dbReference type="InterPro" id="IPR001841">
    <property type="entry name" value="Znf_RING"/>
</dbReference>
<feature type="compositionally biased region" description="Basic and acidic residues" evidence="34">
    <location>
        <begin position="366"/>
        <end position="385"/>
    </location>
</feature>
<keyword evidence="9" id="KW-0444">Lipid biosynthesis</keyword>
<feature type="compositionally biased region" description="Polar residues" evidence="34">
    <location>
        <begin position="778"/>
        <end position="792"/>
    </location>
</feature>
<evidence type="ECO:0000256" key="16">
    <source>
        <dbReference type="ARBA" id="ARBA00022786"/>
    </source>
</evidence>
<dbReference type="InterPro" id="IPR036420">
    <property type="entry name" value="BRCT_dom_sf"/>
</dbReference>
<dbReference type="GO" id="GO:0008270">
    <property type="term" value="F:zinc ion binding"/>
    <property type="evidence" value="ECO:0007669"/>
    <property type="project" value="UniProtKB-KW"/>
</dbReference>
<feature type="region of interest" description="Disordered" evidence="34">
    <location>
        <begin position="415"/>
        <end position="454"/>
    </location>
</feature>
<dbReference type="GO" id="GO:0000724">
    <property type="term" value="P:double-strand break repair via homologous recombination"/>
    <property type="evidence" value="ECO:0007669"/>
    <property type="project" value="TreeGrafter"/>
</dbReference>
<dbReference type="EMBL" id="WEKY01062140">
    <property type="protein sequence ID" value="NWI48154.1"/>
    <property type="molecule type" value="Genomic_DNA"/>
</dbReference>
<evidence type="ECO:0000256" key="9">
    <source>
        <dbReference type="ARBA" id="ARBA00022516"/>
    </source>
</evidence>
<feature type="region of interest" description="Disordered" evidence="34">
    <location>
        <begin position="812"/>
        <end position="844"/>
    </location>
</feature>
<dbReference type="GO" id="GO:0003677">
    <property type="term" value="F:DNA binding"/>
    <property type="evidence" value="ECO:0007669"/>
    <property type="project" value="UniProtKB-KW"/>
</dbReference>
<keyword evidence="38" id="KW-1185">Reference proteome</keyword>
<evidence type="ECO:0000256" key="25">
    <source>
        <dbReference type="ARBA" id="ARBA00023160"/>
    </source>
</evidence>
<dbReference type="CDD" id="cd16498">
    <property type="entry name" value="RING-HC_BRCA1"/>
    <property type="match status" value="1"/>
</dbReference>
<evidence type="ECO:0000256" key="33">
    <source>
        <dbReference type="SAM" id="Coils"/>
    </source>
</evidence>
<evidence type="ECO:0000256" key="27">
    <source>
        <dbReference type="ARBA" id="ARBA00023172"/>
    </source>
</evidence>
<dbReference type="GO" id="GO:0005737">
    <property type="term" value="C:cytoplasm"/>
    <property type="evidence" value="ECO:0007669"/>
    <property type="project" value="UniProtKB-SubCell"/>
</dbReference>
<feature type="compositionally biased region" description="Basic residues" evidence="34">
    <location>
        <begin position="1196"/>
        <end position="1206"/>
    </location>
</feature>
<keyword evidence="28" id="KW-0234">DNA repair</keyword>
<keyword evidence="17" id="KW-0276">Fatty acid metabolism</keyword>
<keyword evidence="13" id="KW-0677">Repeat</keyword>
<feature type="compositionally biased region" description="Basic and acidic residues" evidence="34">
    <location>
        <begin position="1420"/>
        <end position="1447"/>
    </location>
</feature>
<feature type="compositionally biased region" description="Polar residues" evidence="34">
    <location>
        <begin position="1040"/>
        <end position="1058"/>
    </location>
</feature>
<feature type="region of interest" description="Disordered" evidence="34">
    <location>
        <begin position="246"/>
        <end position="276"/>
    </location>
</feature>
<keyword evidence="16" id="KW-0833">Ubl conjugation pathway</keyword>
<dbReference type="SUPFAM" id="SSF52113">
    <property type="entry name" value="BRCT domain"/>
    <property type="match status" value="2"/>
</dbReference>
<feature type="compositionally biased region" description="Basic and acidic residues" evidence="34">
    <location>
        <begin position="1000"/>
        <end position="1017"/>
    </location>
</feature>
<keyword evidence="33" id="KW-0175">Coiled coil</keyword>
<keyword evidence="10" id="KW-0597">Phosphoprotein</keyword>
<accession>A0A851BV72</accession>
<evidence type="ECO:0000256" key="14">
    <source>
        <dbReference type="ARBA" id="ARBA00022763"/>
    </source>
</evidence>
<keyword evidence="11" id="KW-0808">Transferase</keyword>
<dbReference type="Proteomes" id="UP000631391">
    <property type="component" value="Unassembled WGS sequence"/>
</dbReference>
<dbReference type="SMART" id="SM00292">
    <property type="entry name" value="BRCT"/>
    <property type="match status" value="2"/>
</dbReference>
<keyword evidence="21" id="KW-0805">Transcription regulation</keyword>
<dbReference type="InterPro" id="IPR013083">
    <property type="entry name" value="Znf_RING/FYVE/PHD"/>
</dbReference>
<evidence type="ECO:0000256" key="17">
    <source>
        <dbReference type="ARBA" id="ARBA00022832"/>
    </source>
</evidence>
<keyword evidence="12" id="KW-0479">Metal-binding</keyword>
<keyword evidence="27" id="KW-0233">DNA recombination</keyword>
<dbReference type="InterPro" id="IPR018957">
    <property type="entry name" value="Znf_C3HC4_RING-type"/>
</dbReference>
<feature type="region of interest" description="Disordered" evidence="34">
    <location>
        <begin position="322"/>
        <end position="396"/>
    </location>
</feature>
<dbReference type="InterPro" id="IPR001357">
    <property type="entry name" value="BRCT_dom"/>
</dbReference>
<keyword evidence="29" id="KW-0539">Nucleus</keyword>
<dbReference type="CDD" id="cd17721">
    <property type="entry name" value="BRCT_BRCA1_rpt2"/>
    <property type="match status" value="1"/>
</dbReference>
<evidence type="ECO:0000256" key="12">
    <source>
        <dbReference type="ARBA" id="ARBA00022723"/>
    </source>
</evidence>
<dbReference type="GO" id="GO:0031436">
    <property type="term" value="C:BRCA1-BARD1 complex"/>
    <property type="evidence" value="ECO:0007669"/>
    <property type="project" value="TreeGrafter"/>
</dbReference>
<feature type="compositionally biased region" description="Basic and acidic residues" evidence="34">
    <location>
        <begin position="598"/>
        <end position="610"/>
    </location>
</feature>
<dbReference type="FunFam" id="3.40.50.10190:FF:000025">
    <property type="entry name" value="Breast cancer type 1 susceptibility protein homolog"/>
    <property type="match status" value="1"/>
</dbReference>
<comment type="caution">
    <text evidence="37">The sequence shown here is derived from an EMBL/GenBank/DDBJ whole genome shotgun (WGS) entry which is preliminary data.</text>
</comment>
<evidence type="ECO:0000256" key="19">
    <source>
        <dbReference type="ARBA" id="ARBA00022843"/>
    </source>
</evidence>
<dbReference type="GO" id="GO:0005694">
    <property type="term" value="C:chromosome"/>
    <property type="evidence" value="ECO:0007669"/>
    <property type="project" value="UniProtKB-SubCell"/>
</dbReference>
<dbReference type="Gene3D" id="3.30.40.10">
    <property type="entry name" value="Zinc/RING finger domain, C3HC4 (zinc finger)"/>
    <property type="match status" value="1"/>
</dbReference>
<evidence type="ECO:0000256" key="4">
    <source>
        <dbReference type="ARBA" id="ARBA00004496"/>
    </source>
</evidence>
<evidence type="ECO:0000259" key="36">
    <source>
        <dbReference type="PROSITE" id="PS50172"/>
    </source>
</evidence>
<dbReference type="PRINTS" id="PR00493">
    <property type="entry name" value="BRSTCANCERI"/>
</dbReference>
<evidence type="ECO:0000256" key="28">
    <source>
        <dbReference type="ARBA" id="ARBA00023204"/>
    </source>
</evidence>
<evidence type="ECO:0000256" key="5">
    <source>
        <dbReference type="ARBA" id="ARBA00012483"/>
    </source>
</evidence>
<dbReference type="GO" id="GO:0006633">
    <property type="term" value="P:fatty acid biosynthetic process"/>
    <property type="evidence" value="ECO:0007669"/>
    <property type="project" value="UniProtKB-KW"/>
</dbReference>
<evidence type="ECO:0000256" key="2">
    <source>
        <dbReference type="ARBA" id="ARBA00004123"/>
    </source>
</evidence>
<proteinExistence type="predicted"/>
<sequence length="1745" mass="193115">MDITVITVGQVQNVLSAMQKNLECPICLDVVQEPVSTKCDHIFCRFCMFKLISKKKKGVVECPLCKTEVTKRSLKENSRFKQLIEGLLETIRAFELDTGVKLLKNHHFPKTSTEAIAAESACKESSVIQSKGFRNRRKSAKGNGQENFTLEASVNIQLTDAKMGRPRNKPQKCDSQKGIYIEFGSESSEEFFKQASKTGFEDKEAVQISSQVRLEELESAEKGNENSCNAQPDKLCAKEIMLPNVTGESDFSEEGLSEKSPQSITERAKPDQGNVTECQSSPLNLLAVDLLPEQCDKIGDASPTVNRDTLFFKNTEEMDEQQTQYNSENQEFDFEDSSGSRLDKSKEMDTDVQSVEAVEVCEPENDSSHDKELPLEKPPQPERLHSATLNKASKKRLKQSIQKVNEWFSKSNRILSSSSSLEESAGSADVSGEGDLSLSDRESGISEKTDPMADSMEIAAVERKNRWSKQTAENIKDKIFGKTYKRERKSNPPSTLRDILPTTRKEDVAADKSLNNVSKDRLKRKRKTLCVLQPEDFIKKKDAEEADGSPQTVNCGLGDAEKKTCDESVAVNESHLSQNRPNNTPAELEEGGKSTWKKTTEKVTGKRCDGEPEMYNCDQKSTKKRSSAGKRCRHSVRAMCALQLVVDRSSVFPDPAEPQIDSYPSSGEPRKADSEQNLLRRSRRLQLLSEEITKETRKGVKGARKNNSDSGRSVSGDERNVATHSAECKDLCEPQDELNYKPVTNLEGGDLKTNEMHVSLKNLSDTAETGKSLFHPSCQPSNCGSTVPQTDSQDSEIRGSPLLLQLSSMSAVQTAAHQTEEITESPTAFPQEYGHDSQSVPGDFKTEKLPMAKNILELTKEAEDSELDTQYLRNIFRHSKRSSFSLFQTPRQARAVEDPTSETLNLPCAAQVENKDSKHLQPESLQEEKTAAQSLSRVSQKEKLKTCESAHVDHVPCFAVSTGEHRDDISQAAEEGTLTPVTTGTAQTEDKNGLLQEEQGCEKPVSHEIGIESELRHNLIKSNRSQSDESDTEKHDSKQTDLNTGQKIGFSSESNQAGKTEVVDCKGPNLHFQSRSMICPPTCQQSLAECSCEVTRTKSSKRERKCAKGDEGQAAQTISTAMPECSAAEALEEPLRGNSDLTGLSETPDGLLCSDTDIENTSFCETDRKEQSAVFVKSDNALGKGLHNGSAGSKPRGIRKSRRRVQKLPSSDEESCEDEDLPRFQTLIFSKSASTPLQIDKQMTPVVECPMSPNTLPHSVSNDDNIVQKVPEAALSNGCVSPSQESECSVNLFSSQSNMSEESLNGAQELKKHSPEVHVSKQMSSVNDGQETSQICNEGLKRTRDECQEDPDVRANLGEGYESEISTVEDSCGPFSQGEILTTQQKNAMQNSLKKLQQEMAALEAVLKQNGSQSCEVFPVHRELPHSSTEETFEMDRTRQEKNRSVEQKSGTRQNSPSVSSDLFGNMTQSPDNSSSSVRLFTPQTAEATDGPVVAQNTDKSCGPGQELKRSACFPGPVLHNATGKENATSPVVTKRKEMSFVASGLNHSEHLVVQKFVKKTQSTLSNHITEGTTHVIMKTDKELVCERTLKYFLGIAGGKWVVSYLWIIQSFKEGRILDEENFEVRGDVINGRNHQGPKRARQALTEKIFKGFEICCCGPFTDMTTGHLEWMVELCGASVVKQPDLFTHTAHSTAVVVVQPDAWKENVDYRAIYQQSNVAVVTREWVLDSVACYECQEFNAYLVS</sequence>
<feature type="compositionally biased region" description="Polar residues" evidence="34">
    <location>
        <begin position="574"/>
        <end position="585"/>
    </location>
</feature>
<evidence type="ECO:0000256" key="32">
    <source>
        <dbReference type="PROSITE-ProRule" id="PRU00175"/>
    </source>
</evidence>
<feature type="coiled-coil region" evidence="33">
    <location>
        <begin position="1386"/>
        <end position="1413"/>
    </location>
</feature>
<feature type="region of interest" description="Disordered" evidence="34">
    <location>
        <begin position="1101"/>
        <end position="1120"/>
    </location>
</feature>
<keyword evidence="22" id="KW-0443">Lipid metabolism</keyword>
<protein>
    <recommendedName>
        <fullName evidence="5">RING-type E3 ubiquitin transferase</fullName>
        <ecNumber evidence="5">2.3.2.27</ecNumber>
    </recommendedName>
    <alternativeName>
        <fullName evidence="31">RING-type E3 ubiquitin transferase BRCA1</fullName>
    </alternativeName>
</protein>
<evidence type="ECO:0000259" key="35">
    <source>
        <dbReference type="PROSITE" id="PS50089"/>
    </source>
</evidence>
<evidence type="ECO:0000256" key="21">
    <source>
        <dbReference type="ARBA" id="ARBA00023015"/>
    </source>
</evidence>
<gene>
    <name evidence="37" type="primary">Brca1</name>
    <name evidence="37" type="ORF">PICGYM_R11807</name>
</gene>
<evidence type="ECO:0000256" key="10">
    <source>
        <dbReference type="ARBA" id="ARBA00022553"/>
    </source>
</evidence>
<dbReference type="PANTHER" id="PTHR13763">
    <property type="entry name" value="BREAST CANCER TYPE 1 SUSCEPTIBILITY PROTEIN BRCA1"/>
    <property type="match status" value="1"/>
</dbReference>
<feature type="domain" description="BRCT" evidence="36">
    <location>
        <begin position="1541"/>
        <end position="1625"/>
    </location>
</feature>
<dbReference type="FunFam" id="3.30.40.10:FF:000213">
    <property type="entry name" value="Breast cancer type 1 susceptibility protein homolog"/>
    <property type="match status" value="1"/>
</dbReference>
<keyword evidence="6" id="KW-0158">Chromosome</keyword>
<feature type="non-terminal residue" evidence="37">
    <location>
        <position position="1"/>
    </location>
</feature>
<dbReference type="Pfam" id="PF12820">
    <property type="entry name" value="BRCT_assoc"/>
    <property type="match status" value="1"/>
</dbReference>
<keyword evidence="23" id="KW-0238">DNA-binding</keyword>
<feature type="domain" description="BRCT" evidence="36">
    <location>
        <begin position="1645"/>
        <end position="1744"/>
    </location>
</feature>
<dbReference type="GO" id="GO:0070531">
    <property type="term" value="C:BRCA1-A complex"/>
    <property type="evidence" value="ECO:0007669"/>
    <property type="project" value="TreeGrafter"/>
</dbReference>
<dbReference type="CDD" id="cd17735">
    <property type="entry name" value="BRCT_BRCA1_rpt1"/>
    <property type="match status" value="1"/>
</dbReference>
<keyword evidence="26" id="KW-0804">Transcription</keyword>
<feature type="compositionally biased region" description="Low complexity" evidence="34">
    <location>
        <begin position="675"/>
        <end position="690"/>
    </location>
</feature>
<feature type="non-terminal residue" evidence="37">
    <location>
        <position position="1745"/>
    </location>
</feature>
<dbReference type="SMART" id="SM00184">
    <property type="entry name" value="RING"/>
    <property type="match status" value="1"/>
</dbReference>
<dbReference type="GO" id="GO:0045944">
    <property type="term" value="P:positive regulation of transcription by RNA polymerase II"/>
    <property type="evidence" value="ECO:0007669"/>
    <property type="project" value="TreeGrafter"/>
</dbReference>
<dbReference type="PROSITE" id="PS50172">
    <property type="entry name" value="BRCT"/>
    <property type="match status" value="2"/>
</dbReference>
<dbReference type="PROSITE" id="PS50089">
    <property type="entry name" value="ZF_RING_2"/>
    <property type="match status" value="1"/>
</dbReference>
<keyword evidence="25" id="KW-0275">Fatty acid biosynthesis</keyword>
<dbReference type="PIRSF" id="PIRSF001734">
    <property type="entry name" value="BRCA1"/>
    <property type="match status" value="1"/>
</dbReference>
<comment type="subcellular location">
    <subcellularLocation>
        <location evidence="3">Chromosome</location>
    </subcellularLocation>
    <subcellularLocation>
        <location evidence="4">Cytoplasm</location>
    </subcellularLocation>
    <subcellularLocation>
        <location evidence="2">Nucleus</location>
    </subcellularLocation>
</comment>
<keyword evidence="18" id="KW-0862">Zinc</keyword>
<keyword evidence="7" id="KW-0963">Cytoplasm</keyword>
<evidence type="ECO:0000256" key="18">
    <source>
        <dbReference type="ARBA" id="ARBA00022833"/>
    </source>
</evidence>
<evidence type="ECO:0000313" key="37">
    <source>
        <dbReference type="EMBL" id="NWI48154.1"/>
    </source>
</evidence>
<dbReference type="PANTHER" id="PTHR13763:SF0">
    <property type="entry name" value="BREAST CANCER TYPE 1 SUSCEPTIBILITY PROTEIN"/>
    <property type="match status" value="1"/>
</dbReference>
<keyword evidence="30" id="KW-0131">Cell cycle</keyword>
<feature type="region of interest" description="Disordered" evidence="34">
    <location>
        <begin position="973"/>
        <end position="1059"/>
    </location>
</feature>
<organism evidence="37 38">
    <name type="scientific">Picathartes gymnocephalus</name>
    <name type="common">White-necked rockfowl</name>
    <dbReference type="NCBI Taxonomy" id="175131"/>
    <lineage>
        <taxon>Eukaryota</taxon>
        <taxon>Metazoa</taxon>
        <taxon>Chordata</taxon>
        <taxon>Craniata</taxon>
        <taxon>Vertebrata</taxon>
        <taxon>Euteleostomi</taxon>
        <taxon>Archelosauria</taxon>
        <taxon>Archosauria</taxon>
        <taxon>Dinosauria</taxon>
        <taxon>Saurischia</taxon>
        <taxon>Theropoda</taxon>
        <taxon>Coelurosauria</taxon>
        <taxon>Aves</taxon>
        <taxon>Neognathae</taxon>
        <taxon>Neoaves</taxon>
        <taxon>Telluraves</taxon>
        <taxon>Australaves</taxon>
        <taxon>Passeriformes</taxon>
        <taxon>Picathartidae</taxon>
        <taxon>Picathartes</taxon>
    </lineage>
</organism>
<dbReference type="InterPro" id="IPR011364">
    <property type="entry name" value="BRCA1"/>
</dbReference>
<dbReference type="GO" id="GO:0007095">
    <property type="term" value="P:mitotic G2 DNA damage checkpoint signaling"/>
    <property type="evidence" value="ECO:0007669"/>
    <property type="project" value="TreeGrafter"/>
</dbReference>
<keyword evidence="19" id="KW-0832">Ubl conjugation</keyword>
<feature type="region of interest" description="Disordered" evidence="34">
    <location>
        <begin position="1181"/>
        <end position="1219"/>
    </location>
</feature>
<dbReference type="InterPro" id="IPR017907">
    <property type="entry name" value="Znf_RING_CS"/>
</dbReference>
<dbReference type="GO" id="GO:0043009">
    <property type="term" value="P:chordate embryonic development"/>
    <property type="evidence" value="ECO:0007669"/>
    <property type="project" value="TreeGrafter"/>
</dbReference>
<feature type="domain" description="RING-type" evidence="35">
    <location>
        <begin position="24"/>
        <end position="66"/>
    </location>
</feature>
<evidence type="ECO:0000256" key="26">
    <source>
        <dbReference type="ARBA" id="ARBA00023163"/>
    </source>
</evidence>
<feature type="region of interest" description="Disordered" evidence="34">
    <location>
        <begin position="771"/>
        <end position="796"/>
    </location>
</feature>
<keyword evidence="8" id="KW-1017">Isopeptide bond</keyword>
<feature type="region of interest" description="Disordered" evidence="34">
    <location>
        <begin position="652"/>
        <end position="722"/>
    </location>
</feature>
<evidence type="ECO:0000256" key="8">
    <source>
        <dbReference type="ARBA" id="ARBA00022499"/>
    </source>
</evidence>
<dbReference type="PROSITE" id="PS00518">
    <property type="entry name" value="ZF_RING_1"/>
    <property type="match status" value="1"/>
</dbReference>
<evidence type="ECO:0000256" key="13">
    <source>
        <dbReference type="ARBA" id="ARBA00022737"/>
    </source>
</evidence>
<evidence type="ECO:0000256" key="30">
    <source>
        <dbReference type="ARBA" id="ARBA00023306"/>
    </source>
</evidence>
<evidence type="ECO:0000256" key="23">
    <source>
        <dbReference type="ARBA" id="ARBA00023125"/>
    </source>
</evidence>
<dbReference type="OrthoDB" id="6105938at2759"/>
<feature type="compositionally biased region" description="Polar residues" evidence="34">
    <location>
        <begin position="1448"/>
        <end position="1478"/>
    </location>
</feature>